<dbReference type="AlphaFoldDB" id="A0AAV1IMB2"/>
<dbReference type="PANTHER" id="PTHR31451:SF39">
    <property type="entry name" value="MANNAN ENDO-1,4-BETA-MANNOSIDASE 1"/>
    <property type="match status" value="1"/>
</dbReference>
<evidence type="ECO:0000256" key="2">
    <source>
        <dbReference type="ARBA" id="ARBA00004613"/>
    </source>
</evidence>
<dbReference type="PANTHER" id="PTHR31451">
    <property type="match status" value="1"/>
</dbReference>
<accession>A0AAV1IMB2</accession>
<evidence type="ECO:0000256" key="4">
    <source>
        <dbReference type="ARBA" id="ARBA00012706"/>
    </source>
</evidence>
<dbReference type="InterPro" id="IPR045053">
    <property type="entry name" value="MAN-like"/>
</dbReference>
<keyword evidence="13" id="KW-1185">Reference proteome</keyword>
<evidence type="ECO:0000259" key="11">
    <source>
        <dbReference type="Pfam" id="PF26410"/>
    </source>
</evidence>
<dbReference type="GO" id="GO:0000272">
    <property type="term" value="P:polysaccharide catabolic process"/>
    <property type="evidence" value="ECO:0007669"/>
    <property type="project" value="InterPro"/>
</dbReference>
<comment type="caution">
    <text evidence="12">The sequence shown here is derived from an EMBL/GenBank/DDBJ whole genome shotgun (WGS) entry which is preliminary data.</text>
</comment>
<evidence type="ECO:0000256" key="6">
    <source>
        <dbReference type="ARBA" id="ARBA00022729"/>
    </source>
</evidence>
<evidence type="ECO:0000256" key="5">
    <source>
        <dbReference type="ARBA" id="ARBA00022525"/>
    </source>
</evidence>
<dbReference type="InterPro" id="IPR001547">
    <property type="entry name" value="Glyco_hydro_5"/>
</dbReference>
<dbReference type="EC" id="3.2.1.78" evidence="4"/>
<evidence type="ECO:0000313" key="13">
    <source>
        <dbReference type="Proteomes" id="UP001314263"/>
    </source>
</evidence>
<evidence type="ECO:0000256" key="1">
    <source>
        <dbReference type="ARBA" id="ARBA00001678"/>
    </source>
</evidence>
<feature type="domain" description="Glycoside hydrolase family 5" evidence="11">
    <location>
        <begin position="34"/>
        <end position="405"/>
    </location>
</feature>
<dbReference type="EMBL" id="CAUYUE010000016">
    <property type="protein sequence ID" value="CAK0787114.1"/>
    <property type="molecule type" value="Genomic_DNA"/>
</dbReference>
<comment type="similarity">
    <text evidence="3">Belongs to the glycosyl hydrolase 5 (cellulase A) family.</text>
</comment>
<dbReference type="GO" id="GO:0016985">
    <property type="term" value="F:mannan endo-1,4-beta-mannosidase activity"/>
    <property type="evidence" value="ECO:0007669"/>
    <property type="project" value="UniProtKB-EC"/>
</dbReference>
<comment type="catalytic activity">
    <reaction evidence="1">
        <text>Random hydrolysis of (1-&gt;4)-beta-D-mannosidic linkages in mannans, galactomannans and glucomannans.</text>
        <dbReference type="EC" id="3.2.1.78"/>
    </reaction>
</comment>
<protein>
    <recommendedName>
        <fullName evidence="4">mannan endo-1,4-beta-mannosidase</fullName>
        <ecNumber evidence="4">3.2.1.78</ecNumber>
    </recommendedName>
</protein>
<comment type="subcellular location">
    <subcellularLocation>
        <location evidence="2">Secreted</location>
    </subcellularLocation>
</comment>
<evidence type="ECO:0000256" key="8">
    <source>
        <dbReference type="ARBA" id="ARBA00023295"/>
    </source>
</evidence>
<evidence type="ECO:0000256" key="9">
    <source>
        <dbReference type="SAM" id="MobiDB-lite"/>
    </source>
</evidence>
<name>A0AAV1IMB2_9CHLO</name>
<evidence type="ECO:0000256" key="10">
    <source>
        <dbReference type="SAM" id="SignalP"/>
    </source>
</evidence>
<gene>
    <name evidence="12" type="ORF">CVIRNUC_010330</name>
</gene>
<evidence type="ECO:0000256" key="7">
    <source>
        <dbReference type="ARBA" id="ARBA00022801"/>
    </source>
</evidence>
<keyword evidence="7" id="KW-0378">Hydrolase</keyword>
<feature type="chain" id="PRO_5043505619" description="mannan endo-1,4-beta-mannosidase" evidence="10">
    <location>
        <begin position="23"/>
        <end position="646"/>
    </location>
</feature>
<evidence type="ECO:0000256" key="3">
    <source>
        <dbReference type="ARBA" id="ARBA00005641"/>
    </source>
</evidence>
<dbReference type="Gene3D" id="3.20.20.80">
    <property type="entry name" value="Glycosidases"/>
    <property type="match status" value="1"/>
</dbReference>
<feature type="region of interest" description="Disordered" evidence="9">
    <location>
        <begin position="541"/>
        <end position="646"/>
    </location>
</feature>
<dbReference type="InterPro" id="IPR017853">
    <property type="entry name" value="GH"/>
</dbReference>
<reference evidence="12 13" key="1">
    <citation type="submission" date="2023-10" db="EMBL/GenBank/DDBJ databases">
        <authorList>
            <person name="Maclean D."/>
            <person name="Macfadyen A."/>
        </authorList>
    </citation>
    <scope>NUCLEOTIDE SEQUENCE [LARGE SCALE GENOMIC DNA]</scope>
</reference>
<keyword evidence="5" id="KW-0964">Secreted</keyword>
<feature type="compositionally biased region" description="Basic and acidic residues" evidence="9">
    <location>
        <begin position="571"/>
        <end position="580"/>
    </location>
</feature>
<evidence type="ECO:0000313" key="12">
    <source>
        <dbReference type="EMBL" id="CAK0787114.1"/>
    </source>
</evidence>
<keyword evidence="8" id="KW-0326">Glycosidase</keyword>
<keyword evidence="6 10" id="KW-0732">Signal</keyword>
<organism evidence="12 13">
    <name type="scientific">Coccomyxa viridis</name>
    <dbReference type="NCBI Taxonomy" id="1274662"/>
    <lineage>
        <taxon>Eukaryota</taxon>
        <taxon>Viridiplantae</taxon>
        <taxon>Chlorophyta</taxon>
        <taxon>core chlorophytes</taxon>
        <taxon>Trebouxiophyceae</taxon>
        <taxon>Trebouxiophyceae incertae sedis</taxon>
        <taxon>Coccomyxaceae</taxon>
        <taxon>Coccomyxa</taxon>
    </lineage>
</organism>
<sequence>MGGSWMGAWALCLVAAATSVAAVYHGRIVPDYKGFIRVQGGQFVDDACSLFPVTGLNAWDMMECGAGFTYDADTNLTGPEAVRFTMQAAASNGLTLVRAFGHGHDAFKSIILQPRPGLYNETAFRGLDFVLDQASQYGVKVMFTLTNNWKTFDSKYNYVKWANKTDLDDFWTDPKVKRLYKNHIYAMTSRTNVYNGRRYRDDPTIFGWDLINEPRCNCFPKKLPPIAEWDDMDGPCSPKCADKITAWTHEMAAYLKEKDPNHLVTVGLEGFWSSHAEEAAESNPLPGENGSLSWTALTGQNFTAQHDSPHIDFCGAHYWPDLWTGMENQAFLTKWIKSHADACKKIGKPFVLEEFGKNVTAETDAAAPKDWKKVRGPMFARAYSEYINSLENGGNYQGTLFWKWGLSPKNPRTDYLEVAVPDPTFTDIVVPGAKAALDWAKKASPLKDCKKITRESSPVLINAWDRTLADWLKRGEQATKEYDGVRRNEIDMENGLYRYRVLSVFGSKYALTDDEVVQPADDMGAQVNETELFPALMHTFEDPDAENGDAMESLFDHPQGESQADASMKQDVQEAAKETSGDGESAAMPDTPQSSGGVDDLGSRSGYGSDESIPVHHRLAKSVNSSGGSADSAAAGSSPAEQQGGR</sequence>
<feature type="signal peptide" evidence="10">
    <location>
        <begin position="1"/>
        <end position="22"/>
    </location>
</feature>
<dbReference type="Proteomes" id="UP001314263">
    <property type="component" value="Unassembled WGS sequence"/>
</dbReference>
<proteinExistence type="inferred from homology"/>
<feature type="compositionally biased region" description="Low complexity" evidence="9">
    <location>
        <begin position="625"/>
        <end position="640"/>
    </location>
</feature>
<dbReference type="SUPFAM" id="SSF51445">
    <property type="entry name" value="(Trans)glycosidases"/>
    <property type="match status" value="1"/>
</dbReference>
<dbReference type="GO" id="GO:0005576">
    <property type="term" value="C:extracellular region"/>
    <property type="evidence" value="ECO:0007669"/>
    <property type="project" value="UniProtKB-SubCell"/>
</dbReference>
<dbReference type="Pfam" id="PF26410">
    <property type="entry name" value="GH5_mannosidase"/>
    <property type="match status" value="1"/>
</dbReference>